<accession>A0A3A8IC52</accession>
<feature type="chain" id="PRO_5017348805" description="Lipoprotein" evidence="1">
    <location>
        <begin position="24"/>
        <end position="187"/>
    </location>
</feature>
<dbReference type="RefSeq" id="WP_120544241.1">
    <property type="nucleotide sequence ID" value="NZ_RAVZ01000285.1"/>
</dbReference>
<reference evidence="3" key="1">
    <citation type="submission" date="2018-09" db="EMBL/GenBank/DDBJ databases">
        <authorList>
            <person name="Livingstone P.G."/>
            <person name="Whitworth D.E."/>
        </authorList>
    </citation>
    <scope>NUCLEOTIDE SEQUENCE [LARGE SCALE GENOMIC DNA]</scope>
    <source>
        <strain evidence="3">CA054A</strain>
    </source>
</reference>
<sequence length="187" mass="19964">MRLPPLNVLLSAFVLLGTSSACIVEAPGGASPEERRAATVTQVPPLSIKSGANLGGKVEVVGASVQPGRIPAGDQARVTVFFKVLQPLEEDYLVFVHVEDADGRMERLNVDHKPAGGLYPTTQWKVGETVKDEFVVALPQGATPRAVNVWMGLWEPRNDSRLPISNPEAVRNDGKGRLLLAQVPVGG</sequence>
<protein>
    <recommendedName>
        <fullName evidence="4">Lipoprotein</fullName>
    </recommendedName>
</protein>
<keyword evidence="1" id="KW-0732">Signal</keyword>
<organism evidence="2 3">
    <name type="scientific">Corallococcus terminator</name>
    <dbReference type="NCBI Taxonomy" id="2316733"/>
    <lineage>
        <taxon>Bacteria</taxon>
        <taxon>Pseudomonadati</taxon>
        <taxon>Myxococcota</taxon>
        <taxon>Myxococcia</taxon>
        <taxon>Myxococcales</taxon>
        <taxon>Cystobacterineae</taxon>
        <taxon>Myxococcaceae</taxon>
        <taxon>Corallococcus</taxon>
    </lineage>
</organism>
<evidence type="ECO:0000313" key="2">
    <source>
        <dbReference type="EMBL" id="RKG77360.1"/>
    </source>
</evidence>
<dbReference type="AlphaFoldDB" id="A0A3A8IC52"/>
<evidence type="ECO:0008006" key="4">
    <source>
        <dbReference type="Google" id="ProtNLM"/>
    </source>
</evidence>
<gene>
    <name evidence="2" type="ORF">D7V88_31065</name>
</gene>
<comment type="caution">
    <text evidence="2">The sequence shown here is derived from an EMBL/GenBank/DDBJ whole genome shotgun (WGS) entry which is preliminary data.</text>
</comment>
<dbReference type="OrthoDB" id="5381373at2"/>
<proteinExistence type="predicted"/>
<dbReference type="Proteomes" id="UP000268094">
    <property type="component" value="Unassembled WGS sequence"/>
</dbReference>
<keyword evidence="3" id="KW-1185">Reference proteome</keyword>
<dbReference type="EMBL" id="RAVZ01000285">
    <property type="protein sequence ID" value="RKG77360.1"/>
    <property type="molecule type" value="Genomic_DNA"/>
</dbReference>
<dbReference type="PROSITE" id="PS51257">
    <property type="entry name" value="PROKAR_LIPOPROTEIN"/>
    <property type="match status" value="1"/>
</dbReference>
<feature type="signal peptide" evidence="1">
    <location>
        <begin position="1"/>
        <end position="23"/>
    </location>
</feature>
<evidence type="ECO:0000313" key="3">
    <source>
        <dbReference type="Proteomes" id="UP000268094"/>
    </source>
</evidence>
<name>A0A3A8IC52_9BACT</name>
<evidence type="ECO:0000256" key="1">
    <source>
        <dbReference type="SAM" id="SignalP"/>
    </source>
</evidence>